<proteinExistence type="predicted"/>
<evidence type="ECO:0000259" key="3">
    <source>
        <dbReference type="Pfam" id="PF01156"/>
    </source>
</evidence>
<protein>
    <submittedName>
        <fullName evidence="4">Nucleoside hydrolase</fullName>
    </submittedName>
</protein>
<sequence length="295" mass="32329">MACSQLAHQLLSPSVKVRGIIGSHHYPGGFFSYSGAPEEACKAAKELLEVMGLGGKVPVHQGAKERIGEDGAARPSDAARFIVQEAMREDVKTPLFIACGAGLTDLASAYLLEPAIGKRIRLIWIGGHEHEGIATPPPGGQRIEYNLGIDLRAGQIVFNQSDIPVWQVPRDAYRQALVSTAELEMRMNDGGKLAGFLNARLQELMTRAYRDTVETYVLGDSPLVLLTALQSPWEADPASSRYLKLPTPRINGDGRYDANPQGREMRVYTQIDSRLMFEDFYAKLALFSRQGGEGE</sequence>
<dbReference type="GO" id="GO:0016787">
    <property type="term" value="F:hydrolase activity"/>
    <property type="evidence" value="ECO:0007669"/>
    <property type="project" value="UniProtKB-KW"/>
</dbReference>
<evidence type="ECO:0000256" key="2">
    <source>
        <dbReference type="ARBA" id="ARBA00023295"/>
    </source>
</evidence>
<dbReference type="EMBL" id="JAPDDR010000016">
    <property type="protein sequence ID" value="MCW1916567.1"/>
    <property type="molecule type" value="Genomic_DNA"/>
</dbReference>
<dbReference type="PANTHER" id="PTHR12304:SF4">
    <property type="entry name" value="URIDINE NUCLEOSIDASE"/>
    <property type="match status" value="1"/>
</dbReference>
<dbReference type="InterPro" id="IPR036452">
    <property type="entry name" value="Ribo_hydro-like"/>
</dbReference>
<keyword evidence="2" id="KW-0326">Glycosidase</keyword>
<dbReference type="InterPro" id="IPR001910">
    <property type="entry name" value="Inosine/uridine_hydrolase_dom"/>
</dbReference>
<dbReference type="InterPro" id="IPR023186">
    <property type="entry name" value="IUNH"/>
</dbReference>
<evidence type="ECO:0000313" key="5">
    <source>
        <dbReference type="Proteomes" id="UP001165653"/>
    </source>
</evidence>
<accession>A0ABT3G9P3</accession>
<keyword evidence="5" id="KW-1185">Reference proteome</keyword>
<feature type="domain" description="Inosine/uridine-preferring nucleoside hydrolase" evidence="3">
    <location>
        <begin position="38"/>
        <end position="220"/>
    </location>
</feature>
<reference evidence="4" key="1">
    <citation type="submission" date="2022-10" db="EMBL/GenBank/DDBJ databases">
        <title>Luteolibacter sp. GHJ8, whole genome shotgun sequencing project.</title>
        <authorList>
            <person name="Zhao G."/>
            <person name="Shen L."/>
        </authorList>
    </citation>
    <scope>NUCLEOTIDE SEQUENCE</scope>
    <source>
        <strain evidence="4">GHJ8</strain>
    </source>
</reference>
<dbReference type="RefSeq" id="WP_264516146.1">
    <property type="nucleotide sequence ID" value="NZ_JAPDDR010000016.1"/>
</dbReference>
<evidence type="ECO:0000313" key="4">
    <source>
        <dbReference type="EMBL" id="MCW1916567.1"/>
    </source>
</evidence>
<dbReference type="Pfam" id="PF01156">
    <property type="entry name" value="IU_nuc_hydro"/>
    <property type="match status" value="1"/>
</dbReference>
<name>A0ABT3G9P3_9BACT</name>
<dbReference type="PANTHER" id="PTHR12304">
    <property type="entry name" value="INOSINE-URIDINE PREFERRING NUCLEOSIDE HYDROLASE"/>
    <property type="match status" value="1"/>
</dbReference>
<organism evidence="4 5">
    <name type="scientific">Luteolibacter rhizosphaerae</name>
    <dbReference type="NCBI Taxonomy" id="2989719"/>
    <lineage>
        <taxon>Bacteria</taxon>
        <taxon>Pseudomonadati</taxon>
        <taxon>Verrucomicrobiota</taxon>
        <taxon>Verrucomicrobiia</taxon>
        <taxon>Verrucomicrobiales</taxon>
        <taxon>Verrucomicrobiaceae</taxon>
        <taxon>Luteolibacter</taxon>
    </lineage>
</organism>
<dbReference type="SUPFAM" id="SSF53590">
    <property type="entry name" value="Nucleoside hydrolase"/>
    <property type="match status" value="1"/>
</dbReference>
<dbReference type="Proteomes" id="UP001165653">
    <property type="component" value="Unassembled WGS sequence"/>
</dbReference>
<comment type="caution">
    <text evidence="4">The sequence shown here is derived from an EMBL/GenBank/DDBJ whole genome shotgun (WGS) entry which is preliminary data.</text>
</comment>
<dbReference type="Gene3D" id="3.90.245.10">
    <property type="entry name" value="Ribonucleoside hydrolase-like"/>
    <property type="match status" value="1"/>
</dbReference>
<evidence type="ECO:0000256" key="1">
    <source>
        <dbReference type="ARBA" id="ARBA00022801"/>
    </source>
</evidence>
<keyword evidence="1 4" id="KW-0378">Hydrolase</keyword>
<gene>
    <name evidence="4" type="ORF">OJ996_23470</name>
</gene>